<comment type="caution">
    <text evidence="1">The sequence shown here is derived from an EMBL/GenBank/DDBJ whole genome shotgun (WGS) entry which is preliminary data.</text>
</comment>
<proteinExistence type="predicted"/>
<dbReference type="OrthoDB" id="9826792at2"/>
<protein>
    <submittedName>
        <fullName evidence="1">Uncharacterized protein</fullName>
    </submittedName>
</protein>
<evidence type="ECO:0000313" key="1">
    <source>
        <dbReference type="EMBL" id="MXO52607.1"/>
    </source>
</evidence>
<gene>
    <name evidence="1" type="ORF">GRI47_01120</name>
</gene>
<dbReference type="RefSeq" id="WP_160659571.1">
    <property type="nucleotide sequence ID" value="NZ_BAABDV010000001.1"/>
</dbReference>
<sequence length="126" mass="13681">MPFSTGFGTLFIGVALRCDFQQLVILATVFPAIGCREKIASEGQSLTQFELKVPVAQYAAIEGRIRRQYQTGTPPVPFDKKAAMLISENALCALKSGLARRSVGGAQRAVTVEWVLLFCGVNGRLF</sequence>
<organism evidence="1 2">
    <name type="scientific">Qipengyuania pelagi</name>
    <dbReference type="NCBI Taxonomy" id="994320"/>
    <lineage>
        <taxon>Bacteria</taxon>
        <taxon>Pseudomonadati</taxon>
        <taxon>Pseudomonadota</taxon>
        <taxon>Alphaproteobacteria</taxon>
        <taxon>Sphingomonadales</taxon>
        <taxon>Erythrobacteraceae</taxon>
        <taxon>Qipengyuania</taxon>
    </lineage>
</organism>
<accession>A0A844Y5C9</accession>
<dbReference type="EMBL" id="WTYD01000001">
    <property type="protein sequence ID" value="MXO52607.1"/>
    <property type="molecule type" value="Genomic_DNA"/>
</dbReference>
<keyword evidence="2" id="KW-1185">Reference proteome</keyword>
<name>A0A844Y5C9_9SPHN</name>
<evidence type="ECO:0000313" key="2">
    <source>
        <dbReference type="Proteomes" id="UP000430272"/>
    </source>
</evidence>
<reference evidence="1 2" key="1">
    <citation type="submission" date="2019-12" db="EMBL/GenBank/DDBJ databases">
        <title>Genomic-based taxomic classification of the family Erythrobacteraceae.</title>
        <authorList>
            <person name="Xu L."/>
        </authorList>
    </citation>
    <scope>NUCLEOTIDE SEQUENCE [LARGE SCALE GENOMIC DNA]</scope>
    <source>
        <strain evidence="1 2">JCM 17468</strain>
    </source>
</reference>
<dbReference type="AlphaFoldDB" id="A0A844Y5C9"/>
<dbReference type="Proteomes" id="UP000430272">
    <property type="component" value="Unassembled WGS sequence"/>
</dbReference>